<sequence>MDYAIAGSHTTVTISHNGIRLTRPTKERNTDTSALSWTEGALPGLLVLF</sequence>
<dbReference type="Proteomes" id="UP000588098">
    <property type="component" value="Unassembled WGS sequence"/>
</dbReference>
<name>A0A7W9Q5C9_9ACTN</name>
<comment type="caution">
    <text evidence="1">The sequence shown here is derived from an EMBL/GenBank/DDBJ whole genome shotgun (WGS) entry which is preliminary data.</text>
</comment>
<reference evidence="1 2" key="1">
    <citation type="submission" date="2020-08" db="EMBL/GenBank/DDBJ databases">
        <title>Genomic Encyclopedia of Type Strains, Phase III (KMG-III): the genomes of soil and plant-associated and newly described type strains.</title>
        <authorList>
            <person name="Whitman W."/>
        </authorList>
    </citation>
    <scope>NUCLEOTIDE SEQUENCE [LARGE SCALE GENOMIC DNA]</scope>
    <source>
        <strain evidence="1 2">CECT 8305</strain>
    </source>
</reference>
<dbReference type="EMBL" id="JACHJL010000002">
    <property type="protein sequence ID" value="MBB5933790.1"/>
    <property type="molecule type" value="Genomic_DNA"/>
</dbReference>
<dbReference type="AlphaFoldDB" id="A0A7W9Q5C9"/>
<proteinExistence type="predicted"/>
<organism evidence="1 2">
    <name type="scientific">Streptomyces zagrosensis</name>
    <dbReference type="NCBI Taxonomy" id="1042984"/>
    <lineage>
        <taxon>Bacteria</taxon>
        <taxon>Bacillati</taxon>
        <taxon>Actinomycetota</taxon>
        <taxon>Actinomycetes</taxon>
        <taxon>Kitasatosporales</taxon>
        <taxon>Streptomycetaceae</taxon>
        <taxon>Streptomyces</taxon>
    </lineage>
</organism>
<evidence type="ECO:0000313" key="1">
    <source>
        <dbReference type="EMBL" id="MBB5933790.1"/>
    </source>
</evidence>
<protein>
    <submittedName>
        <fullName evidence="1">Uncharacterized protein</fullName>
    </submittedName>
</protein>
<keyword evidence="2" id="KW-1185">Reference proteome</keyword>
<gene>
    <name evidence="1" type="ORF">FHS42_000816</name>
</gene>
<accession>A0A7W9Q5C9</accession>
<evidence type="ECO:0000313" key="2">
    <source>
        <dbReference type="Proteomes" id="UP000588098"/>
    </source>
</evidence>